<protein>
    <submittedName>
        <fullName evidence="3">ComF family protein</fullName>
    </submittedName>
</protein>
<name>A0A537IX15_9BACT</name>
<evidence type="ECO:0000259" key="2">
    <source>
        <dbReference type="Pfam" id="PF18912"/>
    </source>
</evidence>
<reference evidence="3 4" key="1">
    <citation type="journal article" date="2019" name="Nat. Microbiol.">
        <title>Mediterranean grassland soil C-N compound turnover is dependent on rainfall and depth, and is mediated by genomically divergent microorganisms.</title>
        <authorList>
            <person name="Diamond S."/>
            <person name="Andeer P.F."/>
            <person name="Li Z."/>
            <person name="Crits-Christoph A."/>
            <person name="Burstein D."/>
            <person name="Anantharaman K."/>
            <person name="Lane K.R."/>
            <person name="Thomas B.C."/>
            <person name="Pan C."/>
            <person name="Northen T.R."/>
            <person name="Banfield J.F."/>
        </authorList>
    </citation>
    <scope>NUCLEOTIDE SEQUENCE [LARGE SCALE GENOMIC DNA]</scope>
    <source>
        <strain evidence="3">NP_8</strain>
    </source>
</reference>
<dbReference type="PANTHER" id="PTHR47505">
    <property type="entry name" value="DNA UTILIZATION PROTEIN YHGH"/>
    <property type="match status" value="1"/>
</dbReference>
<organism evidence="3 4">
    <name type="scientific">Candidatus Segetimicrobium genomatis</name>
    <dbReference type="NCBI Taxonomy" id="2569760"/>
    <lineage>
        <taxon>Bacteria</taxon>
        <taxon>Bacillati</taxon>
        <taxon>Candidatus Sysuimicrobiota</taxon>
        <taxon>Candidatus Sysuimicrobiia</taxon>
        <taxon>Candidatus Sysuimicrobiales</taxon>
        <taxon>Candidatus Segetimicrobiaceae</taxon>
        <taxon>Candidatus Segetimicrobium</taxon>
    </lineage>
</organism>
<dbReference type="AlphaFoldDB" id="A0A537IX15"/>
<comment type="caution">
    <text evidence="3">The sequence shown here is derived from an EMBL/GenBank/DDBJ whole genome shotgun (WGS) entry which is preliminary data.</text>
</comment>
<dbReference type="EMBL" id="VBAP01000038">
    <property type="protein sequence ID" value="TMI75864.1"/>
    <property type="molecule type" value="Genomic_DNA"/>
</dbReference>
<dbReference type="InterPro" id="IPR029057">
    <property type="entry name" value="PRTase-like"/>
</dbReference>
<sequence length="235" mass="25449">MALLRGLVDVLFPPACQVCRASGDFPLCCGCRTGFPLIRPPVCQKCGRPLRGPPDLIFTCVPCRHRRTYFACARAAGVYDGPLREAIHALKFGRRQAMAGPLGRLIAEVVATDPRMRVNLVVPVPLHSARLRDRGFNQAELLGVEVADYLNIPLNPAALQRVRATPPQTGLGRKDRRANVRDAFVARKPLDAASVLVVDDVMSTGSTGMECARALRQSGARQVVVATVALAVLDY</sequence>
<dbReference type="InterPro" id="IPR000836">
    <property type="entry name" value="PRTase_dom"/>
</dbReference>
<feature type="domain" description="Double zinc ribbon" evidence="2">
    <location>
        <begin position="7"/>
        <end position="53"/>
    </location>
</feature>
<dbReference type="InterPro" id="IPR044005">
    <property type="entry name" value="DZR_2"/>
</dbReference>
<evidence type="ECO:0000256" key="1">
    <source>
        <dbReference type="ARBA" id="ARBA00008007"/>
    </source>
</evidence>
<evidence type="ECO:0000313" key="4">
    <source>
        <dbReference type="Proteomes" id="UP000318834"/>
    </source>
</evidence>
<gene>
    <name evidence="3" type="ORF">E6H05_05515</name>
</gene>
<dbReference type="Proteomes" id="UP000318834">
    <property type="component" value="Unassembled WGS sequence"/>
</dbReference>
<dbReference type="CDD" id="cd06223">
    <property type="entry name" value="PRTases_typeI"/>
    <property type="match status" value="1"/>
</dbReference>
<dbReference type="PANTHER" id="PTHR47505:SF1">
    <property type="entry name" value="DNA UTILIZATION PROTEIN YHGH"/>
    <property type="match status" value="1"/>
</dbReference>
<comment type="similarity">
    <text evidence="1">Belongs to the ComF/GntX family.</text>
</comment>
<dbReference type="InterPro" id="IPR051910">
    <property type="entry name" value="ComF/GntX_DNA_util-trans"/>
</dbReference>
<proteinExistence type="inferred from homology"/>
<accession>A0A537IX15</accession>
<dbReference type="Gene3D" id="3.40.50.2020">
    <property type="match status" value="1"/>
</dbReference>
<dbReference type="Pfam" id="PF18912">
    <property type="entry name" value="DZR_2"/>
    <property type="match status" value="1"/>
</dbReference>
<dbReference type="SUPFAM" id="SSF53271">
    <property type="entry name" value="PRTase-like"/>
    <property type="match status" value="1"/>
</dbReference>
<evidence type="ECO:0000313" key="3">
    <source>
        <dbReference type="EMBL" id="TMI75864.1"/>
    </source>
</evidence>